<reference evidence="7" key="1">
    <citation type="journal article" date="2019" name="bioRxiv">
        <title>The Genome of the Zebra Mussel, Dreissena polymorpha: A Resource for Invasive Species Research.</title>
        <authorList>
            <person name="McCartney M.A."/>
            <person name="Auch B."/>
            <person name="Kono T."/>
            <person name="Mallez S."/>
            <person name="Zhang Y."/>
            <person name="Obille A."/>
            <person name="Becker A."/>
            <person name="Abrahante J.E."/>
            <person name="Garbe J."/>
            <person name="Badalamenti J.P."/>
            <person name="Herman A."/>
            <person name="Mangelson H."/>
            <person name="Liachko I."/>
            <person name="Sullivan S."/>
            <person name="Sone E.D."/>
            <person name="Koren S."/>
            <person name="Silverstein K.A.T."/>
            <person name="Beckman K.B."/>
            <person name="Gohl D.M."/>
        </authorList>
    </citation>
    <scope>NUCLEOTIDE SEQUENCE</scope>
    <source>
        <strain evidence="7">Duluth1</strain>
        <tissue evidence="7">Whole animal</tissue>
    </source>
</reference>
<comment type="caution">
    <text evidence="7">The sequence shown here is derived from an EMBL/GenBank/DDBJ whole genome shotgun (WGS) entry which is preliminary data.</text>
</comment>
<dbReference type="GO" id="GO:0005640">
    <property type="term" value="C:nuclear outer membrane"/>
    <property type="evidence" value="ECO:0007669"/>
    <property type="project" value="TreeGrafter"/>
</dbReference>
<protein>
    <recommendedName>
        <fullName evidence="9">Nesprin-1</fullName>
    </recommendedName>
</protein>
<sequence length="1153" mass="132789">MSNLDSLKVHIEEEIMLQEKRNSQTFISQGIHEIKVKLRDARSLFNTLHAKFKKAVEDWQAYEERMTQITQSVDEAEDELVKTQPTRQFTKIELLANMEQLQRTMNTLQVNLSDMQTLNNIVCTGASAASVVCLNKKLADVKYLIENVSFRLSYRVSELVAGNKWRKYNRALQKYEIESNWLCTMKEELRQCDNVTGTDDEIHHRLEICMEITKEANKHRDSFATLVDRVSHMQDKLPAVNVTRMNSDALRIKKKFSEYLARSKEIAEILLATLQQHLMDTQKQHQRWLDAARAKADQCQVITGDRYHLEAKLETIKELINSAGEGEQMKNLATAKIEALKDVLPKGRQAELEEQKRQAETEWQILWNAMQETRVKLEFSIEQCQANEKEYNVMLQWLKDTEALKRNEGVPQPDLQSKSHQFELLKTLAEDVVAHKSEFEAMRESSKNIGPSTGERRFALFTDQLVKRYGALVTSVEILVENCKQNVSDHEGYLQRYMECLEWIKGQQQGLDDCVDTPHNKEMLHAKLAFLSNLTSSNGSGLRCLNTAIESGERLYINTSNEGRDIIRNELKLLRDKWETFNEKLNEIKRKLQLSGMQWSSFDENVEQVEKCFTDFAEQYKNEDDEPMNTLHEKKSALQKNTTRYKNIVLYKTMLDSLSDTGSALATVKAKDKLKELHVKYGALCEIALSKVKKAEEDVNQHQELQDLHQQCRYWVYSTKDNIASCADSSGDRHVLQNKLDKVLDLLKSMRDGDAIASDFYVLAGNTIPNTGLEGQKVIQKDMEDIKETFVTLASRLESIKENLVHALHLVTTYDGLCDQLNTWLREHETANKEINDLKRSQGDKENQSEKLNKIEKEVNAQQRHFDELQDMVSHMEGVDSRLVNYSSQLNFRYETLRTNLQSAVIRWQNYVHEHQAYSTNYTKCTERLDTIQHRLEACAEMTDDRVDIEDGLRKLLMLDAEKEDCVKLIQHTVESGEKLHTSTSAEGKEIIRQELRMLRDLSEQVDDQLIYTQKKLKMCLVHLPTSSEIIEKPLHATDELLNDENNTSVVHMIDEIIYQRELIDDSELQTHIGGSPPPTPSSEEEVFDAINRDSVSAVGKDTCIHAALFPAPSASNMASCTTCPCSDEELIRLQKENLILQNRLLKKKLNEN</sequence>
<keyword evidence="2" id="KW-0812">Transmembrane</keyword>
<evidence type="ECO:0000313" key="8">
    <source>
        <dbReference type="Proteomes" id="UP000828390"/>
    </source>
</evidence>
<feature type="coiled-coil region" evidence="6">
    <location>
        <begin position="59"/>
        <end position="118"/>
    </location>
</feature>
<comment type="subcellular location">
    <subcellularLocation>
        <location evidence="1">Membrane</location>
    </subcellularLocation>
</comment>
<keyword evidence="6" id="KW-0175">Coiled coil</keyword>
<dbReference type="PANTHER" id="PTHR47535">
    <property type="entry name" value="MUSCLE-SPECIFIC PROTEIN 300 KDA, ISOFORM G"/>
    <property type="match status" value="1"/>
</dbReference>
<dbReference type="GO" id="GO:0008285">
    <property type="term" value="P:negative regulation of cell population proliferation"/>
    <property type="evidence" value="ECO:0007669"/>
    <property type="project" value="TreeGrafter"/>
</dbReference>
<dbReference type="Proteomes" id="UP000828390">
    <property type="component" value="Unassembled WGS sequence"/>
</dbReference>
<gene>
    <name evidence="7" type="ORF">DPMN_088485</name>
</gene>
<keyword evidence="4" id="KW-1133">Transmembrane helix</keyword>
<reference evidence="7" key="2">
    <citation type="submission" date="2020-11" db="EMBL/GenBank/DDBJ databases">
        <authorList>
            <person name="McCartney M.A."/>
            <person name="Auch B."/>
            <person name="Kono T."/>
            <person name="Mallez S."/>
            <person name="Becker A."/>
            <person name="Gohl D.M."/>
            <person name="Silverstein K.A.T."/>
            <person name="Koren S."/>
            <person name="Bechman K.B."/>
            <person name="Herman A."/>
            <person name="Abrahante J.E."/>
            <person name="Garbe J."/>
        </authorList>
    </citation>
    <scope>NUCLEOTIDE SEQUENCE</scope>
    <source>
        <strain evidence="7">Duluth1</strain>
        <tissue evidence="7">Whole animal</tissue>
    </source>
</reference>
<dbReference type="GO" id="GO:0051015">
    <property type="term" value="F:actin filament binding"/>
    <property type="evidence" value="ECO:0007669"/>
    <property type="project" value="TreeGrafter"/>
</dbReference>
<evidence type="ECO:0000256" key="2">
    <source>
        <dbReference type="ARBA" id="ARBA00022692"/>
    </source>
</evidence>
<name>A0A9D4KU61_DREPO</name>
<dbReference type="GO" id="GO:0034993">
    <property type="term" value="C:meiotic nuclear membrane microtubule tethering complex"/>
    <property type="evidence" value="ECO:0007669"/>
    <property type="project" value="TreeGrafter"/>
</dbReference>
<accession>A0A9D4KU61</accession>
<evidence type="ECO:0008006" key="9">
    <source>
        <dbReference type="Google" id="ProtNLM"/>
    </source>
</evidence>
<dbReference type="PANTHER" id="PTHR47535:SF7">
    <property type="entry name" value="CALMIN"/>
    <property type="match status" value="1"/>
</dbReference>
<evidence type="ECO:0000313" key="7">
    <source>
        <dbReference type="EMBL" id="KAH3846187.1"/>
    </source>
</evidence>
<proteinExistence type="predicted"/>
<evidence type="ECO:0000256" key="6">
    <source>
        <dbReference type="SAM" id="Coils"/>
    </source>
</evidence>
<dbReference type="AlphaFoldDB" id="A0A9D4KU61"/>
<organism evidence="7 8">
    <name type="scientific">Dreissena polymorpha</name>
    <name type="common">Zebra mussel</name>
    <name type="synonym">Mytilus polymorpha</name>
    <dbReference type="NCBI Taxonomy" id="45954"/>
    <lineage>
        <taxon>Eukaryota</taxon>
        <taxon>Metazoa</taxon>
        <taxon>Spiralia</taxon>
        <taxon>Lophotrochozoa</taxon>
        <taxon>Mollusca</taxon>
        <taxon>Bivalvia</taxon>
        <taxon>Autobranchia</taxon>
        <taxon>Heteroconchia</taxon>
        <taxon>Euheterodonta</taxon>
        <taxon>Imparidentia</taxon>
        <taxon>Neoheterodontei</taxon>
        <taxon>Myida</taxon>
        <taxon>Dreissenoidea</taxon>
        <taxon>Dreissenidae</taxon>
        <taxon>Dreissena</taxon>
    </lineage>
</organism>
<evidence type="ECO:0000256" key="3">
    <source>
        <dbReference type="ARBA" id="ARBA00022737"/>
    </source>
</evidence>
<evidence type="ECO:0000256" key="5">
    <source>
        <dbReference type="ARBA" id="ARBA00023136"/>
    </source>
</evidence>
<dbReference type="Gene3D" id="1.20.58.60">
    <property type="match status" value="4"/>
</dbReference>
<keyword evidence="3" id="KW-0677">Repeat</keyword>
<dbReference type="OrthoDB" id="18740at2759"/>
<dbReference type="GO" id="GO:0007097">
    <property type="term" value="P:nuclear migration"/>
    <property type="evidence" value="ECO:0007669"/>
    <property type="project" value="TreeGrafter"/>
</dbReference>
<dbReference type="GO" id="GO:0005737">
    <property type="term" value="C:cytoplasm"/>
    <property type="evidence" value="ECO:0007669"/>
    <property type="project" value="TreeGrafter"/>
</dbReference>
<evidence type="ECO:0000256" key="1">
    <source>
        <dbReference type="ARBA" id="ARBA00004370"/>
    </source>
</evidence>
<dbReference type="EMBL" id="JAIWYP010000003">
    <property type="protein sequence ID" value="KAH3846187.1"/>
    <property type="molecule type" value="Genomic_DNA"/>
</dbReference>
<keyword evidence="8" id="KW-1185">Reference proteome</keyword>
<keyword evidence="5" id="KW-0472">Membrane</keyword>
<evidence type="ECO:0000256" key="4">
    <source>
        <dbReference type="ARBA" id="ARBA00022989"/>
    </source>
</evidence>
<dbReference type="SUPFAM" id="SSF46966">
    <property type="entry name" value="Spectrin repeat"/>
    <property type="match status" value="3"/>
</dbReference>
<dbReference type="InterPro" id="IPR052403">
    <property type="entry name" value="LINC-complex_assoc"/>
</dbReference>
<feature type="coiled-coil region" evidence="6">
    <location>
        <begin position="821"/>
        <end position="872"/>
    </location>
</feature>